<comment type="caution">
    <text evidence="7">The sequence shown here is derived from an EMBL/GenBank/DDBJ whole genome shotgun (WGS) entry which is preliminary data.</text>
</comment>
<comment type="cofactor">
    <cofactor evidence="1">
        <name>Fe cation</name>
        <dbReference type="ChEBI" id="CHEBI:24875"/>
    </cofactor>
</comment>
<evidence type="ECO:0000256" key="2">
    <source>
        <dbReference type="ARBA" id="ARBA00007358"/>
    </source>
</evidence>
<dbReference type="PANTHER" id="PTHR11496">
    <property type="entry name" value="ALCOHOL DEHYDROGENASE"/>
    <property type="match status" value="1"/>
</dbReference>
<keyword evidence="4" id="KW-0520">NAD</keyword>
<feature type="domain" description="Fe-containing alcohol dehydrogenase-like C-terminal" evidence="6">
    <location>
        <begin position="186"/>
        <end position="331"/>
    </location>
</feature>
<dbReference type="Gene3D" id="1.20.1090.10">
    <property type="entry name" value="Dehydroquinate synthase-like - alpha domain"/>
    <property type="match status" value="1"/>
</dbReference>
<dbReference type="Pfam" id="PF00465">
    <property type="entry name" value="Fe-ADH"/>
    <property type="match status" value="1"/>
</dbReference>
<dbReference type="InterPro" id="IPR001670">
    <property type="entry name" value="ADH_Fe/GldA"/>
</dbReference>
<reference evidence="7 8" key="1">
    <citation type="submission" date="2018-02" db="EMBL/GenBank/DDBJ databases">
        <title>novel marine gammaproteobacteria from coastal saline agro ecosystem.</title>
        <authorList>
            <person name="Krishnan R."/>
            <person name="Ramesh Kumar N."/>
        </authorList>
    </citation>
    <scope>NUCLEOTIDE SEQUENCE [LARGE SCALE GENOMIC DNA]</scope>
    <source>
        <strain evidence="7 8">228</strain>
    </source>
</reference>
<keyword evidence="3" id="KW-0560">Oxidoreductase</keyword>
<evidence type="ECO:0000256" key="3">
    <source>
        <dbReference type="ARBA" id="ARBA00023002"/>
    </source>
</evidence>
<dbReference type="PANTHER" id="PTHR11496:SF102">
    <property type="entry name" value="ALCOHOL DEHYDROGENASE 4"/>
    <property type="match status" value="1"/>
</dbReference>
<dbReference type="EMBL" id="PRLP01000169">
    <property type="protein sequence ID" value="PPC73994.1"/>
    <property type="molecule type" value="Genomic_DNA"/>
</dbReference>
<name>A0A2S5KGR3_9PROT</name>
<evidence type="ECO:0000313" key="8">
    <source>
        <dbReference type="Proteomes" id="UP000238196"/>
    </source>
</evidence>
<dbReference type="GO" id="GO:0004022">
    <property type="term" value="F:alcohol dehydrogenase (NAD+) activity"/>
    <property type="evidence" value="ECO:0007669"/>
    <property type="project" value="TreeGrafter"/>
</dbReference>
<dbReference type="Pfam" id="PF25137">
    <property type="entry name" value="ADH_Fe_C"/>
    <property type="match status" value="1"/>
</dbReference>
<dbReference type="FunFam" id="3.40.50.1970:FF:000003">
    <property type="entry name" value="Alcohol dehydrogenase, iron-containing"/>
    <property type="match status" value="1"/>
</dbReference>
<evidence type="ECO:0000259" key="6">
    <source>
        <dbReference type="Pfam" id="PF25137"/>
    </source>
</evidence>
<dbReference type="PROSITE" id="PS00913">
    <property type="entry name" value="ADH_IRON_1"/>
    <property type="match status" value="1"/>
</dbReference>
<comment type="similarity">
    <text evidence="2">Belongs to the iron-containing alcohol dehydrogenase family.</text>
</comment>
<sequence length="390" mass="41056">MSTFEQGRVAPIISGPGSLESLPARLSAFAAKSILLVSDQGMVNSGWVAKVQALLDSQLPTNVFVAPAGEPKVATVNEGAAQVRALEQPLVIGLGGGTALDIAKLIAALAVCQRPMEDYLLCANPYAGKCPSIMIPTTSGTGSEVTRTCVLSNAEGRKLWAWGEELTPDLVVLEPALTATLPAALTAATGLDAMIHALEAVTGQRSNNLVAASALQAIRQVVQALPTAVAEPGNLSARQQVQEAACLAGLAIDNAGTGIAHNIGHALGTLYHLPHGIAVTLGLQAALNWNLTGHEERYADAVRCFRADAEAREMPKLFEALLAEVNFAACLTPFLPLQLDAEALLECMQASENLPMANNNVRIPSGEEWRFLANRVVEVWQLAQRQEQAA</sequence>
<dbReference type="InterPro" id="IPR056798">
    <property type="entry name" value="ADH_Fe_C"/>
</dbReference>
<gene>
    <name evidence="7" type="ORF">C4K68_28155</name>
</gene>
<evidence type="ECO:0000313" key="7">
    <source>
        <dbReference type="EMBL" id="PPC73994.1"/>
    </source>
</evidence>
<dbReference type="GO" id="GO:0046872">
    <property type="term" value="F:metal ion binding"/>
    <property type="evidence" value="ECO:0007669"/>
    <property type="project" value="InterPro"/>
</dbReference>
<dbReference type="InterPro" id="IPR039697">
    <property type="entry name" value="Alcohol_dehydrogenase_Fe"/>
</dbReference>
<dbReference type="AlphaFoldDB" id="A0A2S5KGR3"/>
<evidence type="ECO:0000256" key="4">
    <source>
        <dbReference type="ARBA" id="ARBA00023027"/>
    </source>
</evidence>
<protein>
    <submittedName>
        <fullName evidence="7">Alcohol dehydrogenase</fullName>
    </submittedName>
</protein>
<feature type="domain" description="Alcohol dehydrogenase iron-type/glycerol dehydrogenase GldA" evidence="5">
    <location>
        <begin position="12"/>
        <end position="175"/>
    </location>
</feature>
<dbReference type="InterPro" id="IPR018211">
    <property type="entry name" value="ADH_Fe_CS"/>
</dbReference>
<dbReference type="Gene3D" id="3.40.50.1970">
    <property type="match status" value="1"/>
</dbReference>
<evidence type="ECO:0000259" key="5">
    <source>
        <dbReference type="Pfam" id="PF00465"/>
    </source>
</evidence>
<accession>A0A2S5KGR3</accession>
<organism evidence="7 8">
    <name type="scientific">Proteobacteria bacterium 228</name>
    <dbReference type="NCBI Taxonomy" id="2083153"/>
    <lineage>
        <taxon>Bacteria</taxon>
        <taxon>Pseudomonadati</taxon>
        <taxon>Pseudomonadota</taxon>
    </lineage>
</organism>
<proteinExistence type="inferred from homology"/>
<dbReference type="OrthoDB" id="9815791at2"/>
<dbReference type="SUPFAM" id="SSF56796">
    <property type="entry name" value="Dehydroquinate synthase-like"/>
    <property type="match status" value="1"/>
</dbReference>
<evidence type="ECO:0000256" key="1">
    <source>
        <dbReference type="ARBA" id="ARBA00001962"/>
    </source>
</evidence>
<dbReference type="Proteomes" id="UP000238196">
    <property type="component" value="Unassembled WGS sequence"/>
</dbReference>